<dbReference type="Gene3D" id="4.10.60.10">
    <property type="entry name" value="Zinc finger, CCHC-type"/>
    <property type="match status" value="1"/>
</dbReference>
<dbReference type="EMBL" id="KQ978106">
    <property type="protein sequence ID" value="KYM96984.1"/>
    <property type="molecule type" value="Genomic_DNA"/>
</dbReference>
<feature type="compositionally biased region" description="Polar residues" evidence="1">
    <location>
        <begin position="306"/>
        <end position="315"/>
    </location>
</feature>
<proteinExistence type="predicted"/>
<evidence type="ECO:0000313" key="2">
    <source>
        <dbReference type="EMBL" id="KYM96984.1"/>
    </source>
</evidence>
<feature type="region of interest" description="Disordered" evidence="1">
    <location>
        <begin position="294"/>
        <end position="349"/>
    </location>
</feature>
<sequence length="349" mass="38666">MPDNGHNLKVSDSDTVARAELTLTYDKGDRPPFVVFIRRADNVLNKNKASRLDPIAVACVVTSFAKEQIIEIKASGRNRIAIHFSDLNMANTTLSHPSLKEAGLIAFIPSFNILRTGVIRNVPLDISEDDIAKRTVLIKFRGQFLPRSVFFMHVSFPVSPYFPRVFICFSCLRYGHVIANCKSKSRCERCGKAKHPVPDECPRIQLPPLCCNCGGEHLPSASNCPAFLKQKLYATAAIENISYVEARSKLGGPSPFVFLPPNSFHPSEFPSLLHTHNPPRPLINYQDLMTEIPLSSSSRPDISRSYATASSSMAPSNGCPYPSPSCEPFMQASTSAPRNYHNLSHNHKK</sequence>
<dbReference type="SUPFAM" id="SSF57756">
    <property type="entry name" value="Retrovirus zinc finger-like domains"/>
    <property type="match status" value="1"/>
</dbReference>
<evidence type="ECO:0008006" key="4">
    <source>
        <dbReference type="Google" id="ProtNLM"/>
    </source>
</evidence>
<feature type="compositionally biased region" description="Polar residues" evidence="1">
    <location>
        <begin position="331"/>
        <end position="343"/>
    </location>
</feature>
<evidence type="ECO:0000313" key="3">
    <source>
        <dbReference type="Proteomes" id="UP000078542"/>
    </source>
</evidence>
<accession>A0A151IBF4</accession>
<evidence type="ECO:0000256" key="1">
    <source>
        <dbReference type="SAM" id="MobiDB-lite"/>
    </source>
</evidence>
<dbReference type="AlphaFoldDB" id="A0A151IBF4"/>
<dbReference type="GO" id="GO:0008270">
    <property type="term" value="F:zinc ion binding"/>
    <property type="evidence" value="ECO:0007669"/>
    <property type="project" value="InterPro"/>
</dbReference>
<name>A0A151IBF4_9HYME</name>
<dbReference type="GO" id="GO:0003676">
    <property type="term" value="F:nucleic acid binding"/>
    <property type="evidence" value="ECO:0007669"/>
    <property type="project" value="InterPro"/>
</dbReference>
<organism evidence="2 3">
    <name type="scientific">Cyphomyrmex costatus</name>
    <dbReference type="NCBI Taxonomy" id="456900"/>
    <lineage>
        <taxon>Eukaryota</taxon>
        <taxon>Metazoa</taxon>
        <taxon>Ecdysozoa</taxon>
        <taxon>Arthropoda</taxon>
        <taxon>Hexapoda</taxon>
        <taxon>Insecta</taxon>
        <taxon>Pterygota</taxon>
        <taxon>Neoptera</taxon>
        <taxon>Endopterygota</taxon>
        <taxon>Hymenoptera</taxon>
        <taxon>Apocrita</taxon>
        <taxon>Aculeata</taxon>
        <taxon>Formicoidea</taxon>
        <taxon>Formicidae</taxon>
        <taxon>Myrmicinae</taxon>
        <taxon>Cyphomyrmex</taxon>
    </lineage>
</organism>
<keyword evidence="3" id="KW-1185">Reference proteome</keyword>
<reference evidence="2 3" key="1">
    <citation type="submission" date="2016-03" db="EMBL/GenBank/DDBJ databases">
        <title>Cyphomyrmex costatus WGS genome.</title>
        <authorList>
            <person name="Nygaard S."/>
            <person name="Hu H."/>
            <person name="Boomsma J."/>
            <person name="Zhang G."/>
        </authorList>
    </citation>
    <scope>NUCLEOTIDE SEQUENCE [LARGE SCALE GENOMIC DNA]</scope>
    <source>
        <strain evidence="2">MS0001</strain>
        <tissue evidence="2">Whole body</tissue>
    </source>
</reference>
<gene>
    <name evidence="2" type="ORF">ALC62_12361</name>
</gene>
<feature type="compositionally biased region" description="Low complexity" evidence="1">
    <location>
        <begin position="294"/>
        <end position="305"/>
    </location>
</feature>
<protein>
    <recommendedName>
        <fullName evidence="4">CCHC-type domain-containing protein</fullName>
    </recommendedName>
</protein>
<dbReference type="InterPro" id="IPR036875">
    <property type="entry name" value="Znf_CCHC_sf"/>
</dbReference>
<dbReference type="Proteomes" id="UP000078542">
    <property type="component" value="Unassembled WGS sequence"/>
</dbReference>